<feature type="transmembrane region" description="Helical" evidence="1">
    <location>
        <begin position="70"/>
        <end position="87"/>
    </location>
</feature>
<name>A0A9P5SP60_9FUNG</name>
<comment type="caution">
    <text evidence="2">The sequence shown here is derived from an EMBL/GenBank/DDBJ whole genome shotgun (WGS) entry which is preliminary data.</text>
</comment>
<dbReference type="AlphaFoldDB" id="A0A9P5SP60"/>
<evidence type="ECO:0000256" key="1">
    <source>
        <dbReference type="SAM" id="Phobius"/>
    </source>
</evidence>
<keyword evidence="1" id="KW-0812">Transmembrane</keyword>
<evidence type="ECO:0000313" key="3">
    <source>
        <dbReference type="Proteomes" id="UP000696485"/>
    </source>
</evidence>
<keyword evidence="1" id="KW-0472">Membrane</keyword>
<reference evidence="2" key="1">
    <citation type="journal article" date="2020" name="Fungal Divers.">
        <title>Resolving the Mortierellaceae phylogeny through synthesis of multi-gene phylogenetics and phylogenomics.</title>
        <authorList>
            <person name="Vandepol N."/>
            <person name="Liber J."/>
            <person name="Desiro A."/>
            <person name="Na H."/>
            <person name="Kennedy M."/>
            <person name="Barry K."/>
            <person name="Grigoriev I.V."/>
            <person name="Miller A.N."/>
            <person name="O'Donnell K."/>
            <person name="Stajich J.E."/>
            <person name="Bonito G."/>
        </authorList>
    </citation>
    <scope>NUCLEOTIDE SEQUENCE</scope>
    <source>
        <strain evidence="2">NVP1</strain>
    </source>
</reference>
<organism evidence="2 3">
    <name type="scientific">Podila minutissima</name>
    <dbReference type="NCBI Taxonomy" id="64525"/>
    <lineage>
        <taxon>Eukaryota</taxon>
        <taxon>Fungi</taxon>
        <taxon>Fungi incertae sedis</taxon>
        <taxon>Mucoromycota</taxon>
        <taxon>Mortierellomycotina</taxon>
        <taxon>Mortierellomycetes</taxon>
        <taxon>Mortierellales</taxon>
        <taxon>Mortierellaceae</taxon>
        <taxon>Podila</taxon>
    </lineage>
</organism>
<feature type="transmembrane region" description="Helical" evidence="1">
    <location>
        <begin position="99"/>
        <end position="121"/>
    </location>
</feature>
<evidence type="ECO:0008006" key="4">
    <source>
        <dbReference type="Google" id="ProtNLM"/>
    </source>
</evidence>
<protein>
    <recommendedName>
        <fullName evidence="4">TLC domain-containing protein</fullName>
    </recommendedName>
</protein>
<accession>A0A9P5SP60</accession>
<proteinExistence type="predicted"/>
<feature type="non-terminal residue" evidence="2">
    <location>
        <position position="1"/>
    </location>
</feature>
<gene>
    <name evidence="2" type="ORF">BG006_003996</name>
</gene>
<keyword evidence="1" id="KW-1133">Transmembrane helix</keyword>
<dbReference type="EMBL" id="JAAAUY010000220">
    <property type="protein sequence ID" value="KAF9333123.1"/>
    <property type="molecule type" value="Genomic_DNA"/>
</dbReference>
<evidence type="ECO:0000313" key="2">
    <source>
        <dbReference type="EMBL" id="KAF9333123.1"/>
    </source>
</evidence>
<sequence>MLFFAGYLSMDFVVGTIYYKEKITLISGYLQHALYIFICNVSLWTGYTVTFPTAILGAGFIFLSPRDDNLFTMLLFIFRIVLDPLMAHETLRNTTMTPIGKAMVLIKIPVNIKFFVDWIVWQKKLRRRTQRQRLQGD</sequence>
<keyword evidence="3" id="KW-1185">Reference proteome</keyword>
<dbReference type="Proteomes" id="UP000696485">
    <property type="component" value="Unassembled WGS sequence"/>
</dbReference>
<feature type="transmembrane region" description="Helical" evidence="1">
    <location>
        <begin position="34"/>
        <end position="63"/>
    </location>
</feature>